<evidence type="ECO:0000256" key="3">
    <source>
        <dbReference type="ARBA" id="ARBA00023125"/>
    </source>
</evidence>
<gene>
    <name evidence="6" type="ORF">ACFO6S_19285</name>
</gene>
<sequence>MRFASGAKNLTTLIESFTALGIEVRERRSSGTRLPTAGIEVQGTPHRAGGYFQSADGVDWYMERIRRTDLLTAAEEVELMQLIEAGLYAEVKLSGALGPVPHASEVGDLRVLVRAGNQARSTMIEANLRLVAHTARAYQHRGMDLLDLIQEGNTGLMRAVEKFDFTKGNKFSTYATWWIRQAIVRGIADKGRSVRLPVHVVEDIDRLRRLRNDHRLAEGREATDAEIATISELDIDKLCQLDSWAAPVASLDALLEGGGEDRWACAIESIVDVVDDAVDPVEVVFRERLRWRIEAVLECLTDREAAVIALRNGWVSDWPGGWRGLPAGALDGQVHTLDEIGRRFGVTRERIRQIEARTMKMLRTDAELADALRNYFDHLG</sequence>
<dbReference type="InterPro" id="IPR013324">
    <property type="entry name" value="RNA_pol_sigma_r3/r4-like"/>
</dbReference>
<evidence type="ECO:0000259" key="5">
    <source>
        <dbReference type="PROSITE" id="PS00716"/>
    </source>
</evidence>
<dbReference type="Pfam" id="PF04542">
    <property type="entry name" value="Sigma70_r2"/>
    <property type="match status" value="1"/>
</dbReference>
<proteinExistence type="predicted"/>
<accession>A0ABV9FZT9</accession>
<evidence type="ECO:0000256" key="2">
    <source>
        <dbReference type="ARBA" id="ARBA00023082"/>
    </source>
</evidence>
<dbReference type="PRINTS" id="PR00046">
    <property type="entry name" value="SIGMA70FCT"/>
</dbReference>
<dbReference type="InterPro" id="IPR013325">
    <property type="entry name" value="RNA_pol_sigma_r2"/>
</dbReference>
<organism evidence="6 7">
    <name type="scientific">Rhodococcus kronopolitis</name>
    <dbReference type="NCBI Taxonomy" id="1460226"/>
    <lineage>
        <taxon>Bacteria</taxon>
        <taxon>Bacillati</taxon>
        <taxon>Actinomycetota</taxon>
        <taxon>Actinomycetes</taxon>
        <taxon>Mycobacteriales</taxon>
        <taxon>Nocardiaceae</taxon>
        <taxon>Rhodococcus</taxon>
    </lineage>
</organism>
<dbReference type="Pfam" id="PF00140">
    <property type="entry name" value="Sigma70_r1_2"/>
    <property type="match status" value="1"/>
</dbReference>
<dbReference type="InterPro" id="IPR007630">
    <property type="entry name" value="RNA_pol_sigma70_r4"/>
</dbReference>
<reference evidence="7" key="1">
    <citation type="journal article" date="2019" name="Int. J. Syst. Evol. Microbiol.">
        <title>The Global Catalogue of Microorganisms (GCM) 10K type strain sequencing project: providing services to taxonomists for standard genome sequencing and annotation.</title>
        <authorList>
            <consortium name="The Broad Institute Genomics Platform"/>
            <consortium name="The Broad Institute Genome Sequencing Center for Infectious Disease"/>
            <person name="Wu L."/>
            <person name="Ma J."/>
        </authorList>
    </citation>
    <scope>NUCLEOTIDE SEQUENCE [LARGE SCALE GENOMIC DNA]</scope>
    <source>
        <strain evidence="7">CCUG 54520</strain>
    </source>
</reference>
<keyword evidence="4" id="KW-0804">Transcription</keyword>
<name>A0ABV9FZT9_9NOCA</name>
<protein>
    <submittedName>
        <fullName evidence="6">RNA polymerase sigma factor RpoD/SigA</fullName>
    </submittedName>
</protein>
<keyword evidence="7" id="KW-1185">Reference proteome</keyword>
<dbReference type="NCBIfam" id="TIGR02937">
    <property type="entry name" value="sigma70-ECF"/>
    <property type="match status" value="1"/>
</dbReference>
<dbReference type="Proteomes" id="UP001595914">
    <property type="component" value="Unassembled WGS sequence"/>
</dbReference>
<keyword evidence="2" id="KW-0731">Sigma factor</keyword>
<dbReference type="Gene3D" id="1.10.10.10">
    <property type="entry name" value="Winged helix-like DNA-binding domain superfamily/Winged helix DNA-binding domain"/>
    <property type="match status" value="2"/>
</dbReference>
<dbReference type="PANTHER" id="PTHR30603:SF60">
    <property type="entry name" value="RNA POLYMERASE SIGMA FACTOR RPOD"/>
    <property type="match status" value="1"/>
</dbReference>
<dbReference type="InterPro" id="IPR007627">
    <property type="entry name" value="RNA_pol_sigma70_r2"/>
</dbReference>
<evidence type="ECO:0000313" key="7">
    <source>
        <dbReference type="Proteomes" id="UP001595914"/>
    </source>
</evidence>
<evidence type="ECO:0000313" key="6">
    <source>
        <dbReference type="EMBL" id="MFC4605849.1"/>
    </source>
</evidence>
<dbReference type="CDD" id="cd06171">
    <property type="entry name" value="Sigma70_r4"/>
    <property type="match status" value="1"/>
</dbReference>
<dbReference type="Pfam" id="PF04545">
    <property type="entry name" value="Sigma70_r4"/>
    <property type="match status" value="1"/>
</dbReference>
<dbReference type="SUPFAM" id="SSF88946">
    <property type="entry name" value="Sigma2 domain of RNA polymerase sigma factors"/>
    <property type="match status" value="1"/>
</dbReference>
<dbReference type="SUPFAM" id="SSF88659">
    <property type="entry name" value="Sigma3 and sigma4 domains of RNA polymerase sigma factors"/>
    <property type="match status" value="2"/>
</dbReference>
<dbReference type="Gene3D" id="1.10.601.10">
    <property type="entry name" value="RNA Polymerase Primary Sigma Factor"/>
    <property type="match status" value="1"/>
</dbReference>
<dbReference type="InterPro" id="IPR050239">
    <property type="entry name" value="Sigma-70_RNA_pol_init_factors"/>
</dbReference>
<dbReference type="EMBL" id="JBHSFO010000014">
    <property type="protein sequence ID" value="MFC4605849.1"/>
    <property type="molecule type" value="Genomic_DNA"/>
</dbReference>
<evidence type="ECO:0000256" key="4">
    <source>
        <dbReference type="ARBA" id="ARBA00023163"/>
    </source>
</evidence>
<evidence type="ECO:0000256" key="1">
    <source>
        <dbReference type="ARBA" id="ARBA00023015"/>
    </source>
</evidence>
<comment type="caution">
    <text evidence="6">The sequence shown here is derived from an EMBL/GenBank/DDBJ whole genome shotgun (WGS) entry which is preliminary data.</text>
</comment>
<dbReference type="RefSeq" id="WP_378419585.1">
    <property type="nucleotide sequence ID" value="NZ_JBHSFO010000014.1"/>
</dbReference>
<dbReference type="InterPro" id="IPR014284">
    <property type="entry name" value="RNA_pol_sigma-70_dom"/>
</dbReference>
<keyword evidence="3" id="KW-0238">DNA-binding</keyword>
<dbReference type="InterPro" id="IPR000943">
    <property type="entry name" value="RNA_pol_sigma70"/>
</dbReference>
<feature type="domain" description="RNA polymerase sigma-70" evidence="5">
    <location>
        <begin position="336"/>
        <end position="362"/>
    </location>
</feature>
<keyword evidence="1" id="KW-0805">Transcription regulation</keyword>
<dbReference type="PROSITE" id="PS00716">
    <property type="entry name" value="SIGMA70_2"/>
    <property type="match status" value="1"/>
</dbReference>
<dbReference type="InterPro" id="IPR009042">
    <property type="entry name" value="RNA_pol_sigma70_r1_2"/>
</dbReference>
<dbReference type="PANTHER" id="PTHR30603">
    <property type="entry name" value="RNA POLYMERASE SIGMA FACTOR RPO"/>
    <property type="match status" value="1"/>
</dbReference>
<dbReference type="InterPro" id="IPR036388">
    <property type="entry name" value="WH-like_DNA-bd_sf"/>
</dbReference>